<dbReference type="InterPro" id="IPR014001">
    <property type="entry name" value="Helicase_ATP-bd"/>
</dbReference>
<protein>
    <recommendedName>
        <fullName evidence="15">DNA polymerase theta</fullName>
        <ecNumber evidence="4">2.7.7.7</ecNumber>
    </recommendedName>
</protein>
<dbReference type="Pfam" id="PF25453">
    <property type="entry name" value="DUF7898"/>
    <property type="match status" value="1"/>
</dbReference>
<evidence type="ECO:0000256" key="6">
    <source>
        <dbReference type="ARBA" id="ARBA00022695"/>
    </source>
</evidence>
<evidence type="ECO:0000256" key="4">
    <source>
        <dbReference type="ARBA" id="ARBA00012417"/>
    </source>
</evidence>
<sequence>MIKKLSDSWRQQKQGLPDHNQDLLFSKIQNKNPEQPIDNFQIISPVISDKVKKKAEISGISLVDWDCGDSILLNVNKECDKSFYSNLHVESSFSHTIKHKNATDLVCIQNEASFLHNNTSCSLLDFDLPTTVIEKYKKNGIESLFLWQKECLLTGKALEGGNLVYSAPTSAGKTLVAELLMLKRVLKTRKKVIYILPFVSVAREKVYSLRDQFEDSGITIGGFMGNENTAGGLNTVDIAVCTIEKANSLINKLMESKKILDLCCVVVDEMHMIGDVGRGYLLELLLTKIKFLTASNDAEIQIIGMSATLPNLDMLAKWLKADLYFTNFRPVPLTEHIKVGNHILNSSGKEVSIVSNYGGIKGDEEGIIPLCVETIVEGNSVLIFCPTKNWCEKLSETISEYFLQNPMGISFKTSSESNHKKSGFPLISKVLIEDVIEQLQRTQVGLDKMLEKVVRQGVAYHHAGLTIDERDILEGAFRRGVLRILVATSTLSSGVNLPARRVIIRSPIFHGQLLEPMIYKQMAGRAGRKNVDSEGESILICKPTEKQKGLSLLTSDLVPVYSCLLHGEGNSKTLKRALLEVIAAGVASQPEHVQLYAQSTYLHVCLSAISDKDPDQSISDTMKFLIDNEFIRLEKVNNEQEENYFATQLGSATLASSLSPDEALLVLGELREARKRFVLENELHIIYQVTPIYLQDQWPELDWQIYYNIWEKLPAEFKAVGELVGVQERFLARAFRNGVQQKNENQMRVLRIHKRFYAALILQDLVNEVPLSHVSNRYKINRGLLQSLQNSASTFAGMVTVFCQKLGWSCLELLLEQFQSRLSFGVSRELCNLVRIPLLSGFMARTFYEKGYQTVSTLVSASVEDIARILRDAIPFESKKSLNKLSSQSKRRRNARNICLVGQEGLTDQHAACLIIAEAKRILAADAALLGIPIDKILDIQSSFTKNGKRSPCSNSSPKITPKSSIKRSNKKRNHSFEESFEKRSKRVFCIERAEVTENVEHVKECVQITSNQEVRPTEIFKQCQLNTMIKNADHTLTSISTPNLIIQFEEKNSLLDYSPCLINTPKEEVTNLVGEKLLDKPLIGSSENLLISDENVTCSPIDFSLRISSSDNTIENVMLVPPLQLIDKFEEALVSSSSTPLCIESKNSSRNKNCDEEFAMDSLCGLTFNEAISVDFQKNRTLVESQGKDFLIIDVGSDKVLFQTFLKEWKQQTRFSLCLACENVTEDSCKGIRKEKKIKYTQLEPKYPSCSNVNPEKIITGVAVCWGSKDAFFLNLGSSEYTGNNFHYAKDRISAFKHLLKSKTQCQLIAFDIKEQLKLLYQLVGSLLNPINLLDPKVAHWMLCPNEREKNLYALANQFLNKEFIGFIEGTGYFRGTGGLGQGIDLRTCACIEAVTVYHLMEEMELRLKREDLIKSFVDIEMPTIRTLLVIEINGIGFSDIECEKLKEILKGKLDSIQQECYKLSGSVFSLSSPADVARVLFTELNLPPGGEYNLNHQRQMRSKVTGKKLKSICTSKEVLEKLSKFHALPKLILEWRKINSTLTKFVYPVQRRKRSSDVLQMHRIFTEAIYRTCTGRVTFSEPNLQNVPKEFDIKLSSLVVKSPPHQITGNKKHKRQLVSSTRPLLSQQKDKHIGSSTTEMFTVSMRSTFVPFSSGVMVAADYEQLELRIIAHMSQDQILIKTLNESGDVFKSIAAEINHINVVDVTTVQRQHAKQICYGIIYGIGIKALSHQLGVEENDASEYMEKFKNRFKGVKRFIQNTIEEARANGFVKTLGGRKRYLPAINSKITNDKSHAERQAVNTTIQGSAADLVKIAMNNIDIKLNKIFGNSCFNKLAEKSQPKGAYLVLQIHDELLYEVNKENVDIVIKLIRREMESAIILTVKMPVKVKIGSSWGTLKDI</sequence>
<keyword evidence="8" id="KW-0227">DNA damage</keyword>
<feature type="region of interest" description="Disordered" evidence="16">
    <location>
        <begin position="945"/>
        <end position="978"/>
    </location>
</feature>
<dbReference type="Gene3D" id="1.20.1060.10">
    <property type="entry name" value="Taq DNA Polymerase, Chain T, domain 4"/>
    <property type="match status" value="1"/>
</dbReference>
<dbReference type="PANTHER" id="PTHR10133:SF62">
    <property type="entry name" value="DNA POLYMERASE THETA"/>
    <property type="match status" value="1"/>
</dbReference>
<evidence type="ECO:0000256" key="10">
    <source>
        <dbReference type="ARBA" id="ARBA00022840"/>
    </source>
</evidence>
<dbReference type="FunFam" id="3.40.50.300:FF:000813">
    <property type="entry name" value="helicase POLQ-like isoform X1"/>
    <property type="match status" value="1"/>
</dbReference>
<dbReference type="Gene3D" id="3.30.420.10">
    <property type="entry name" value="Ribonuclease H-like superfamily/Ribonuclease H"/>
    <property type="match status" value="1"/>
</dbReference>
<dbReference type="CDD" id="cd18795">
    <property type="entry name" value="SF2_C_Ski2"/>
    <property type="match status" value="1"/>
</dbReference>
<keyword evidence="11" id="KW-0239">DNA-directed DNA polymerase</keyword>
<dbReference type="SUPFAM" id="SSF56672">
    <property type="entry name" value="DNA/RNA polymerases"/>
    <property type="match status" value="1"/>
</dbReference>
<dbReference type="Pfam" id="PF00270">
    <property type="entry name" value="DEAD"/>
    <property type="match status" value="1"/>
</dbReference>
<dbReference type="InterPro" id="IPR036397">
    <property type="entry name" value="RNaseH_sf"/>
</dbReference>
<dbReference type="InterPro" id="IPR019760">
    <property type="entry name" value="DNA-dir_DNA_pol_A_CS"/>
</dbReference>
<dbReference type="SUPFAM" id="SSF158702">
    <property type="entry name" value="Sec63 N-terminal domain-like"/>
    <property type="match status" value="1"/>
</dbReference>
<dbReference type="Gene3D" id="3.40.50.300">
    <property type="entry name" value="P-loop containing nucleotide triphosphate hydrolases"/>
    <property type="match status" value="2"/>
</dbReference>
<dbReference type="InterPro" id="IPR057220">
    <property type="entry name" value="DUF7898"/>
</dbReference>
<proteinExistence type="evidence at transcript level"/>
<dbReference type="EC" id="2.7.7.7" evidence="4"/>
<dbReference type="Pfam" id="PF21099">
    <property type="entry name" value="POLQ_helical"/>
    <property type="match status" value="1"/>
</dbReference>
<feature type="domain" description="Helicase C-terminal" evidence="18">
    <location>
        <begin position="366"/>
        <end position="597"/>
    </location>
</feature>
<dbReference type="InterPro" id="IPR046931">
    <property type="entry name" value="HTH_61"/>
</dbReference>
<dbReference type="OrthoDB" id="2320933at2759"/>
<evidence type="ECO:0000259" key="17">
    <source>
        <dbReference type="PROSITE" id="PS51192"/>
    </source>
</evidence>
<dbReference type="GO" id="GO:0005524">
    <property type="term" value="F:ATP binding"/>
    <property type="evidence" value="ECO:0007669"/>
    <property type="project" value="UniProtKB-KW"/>
</dbReference>
<name>T2MI52_HYDVU</name>
<dbReference type="InterPro" id="IPR027417">
    <property type="entry name" value="P-loop_NTPase"/>
</dbReference>
<dbReference type="Gene3D" id="1.10.3380.20">
    <property type="match status" value="1"/>
</dbReference>
<keyword evidence="12" id="KW-0234">DNA repair</keyword>
<dbReference type="FunFam" id="1.10.3380.20:FF:000001">
    <property type="entry name" value="DNA polymerase theta"/>
    <property type="match status" value="1"/>
</dbReference>
<dbReference type="CDD" id="cd18026">
    <property type="entry name" value="DEXHc_POLQ-like"/>
    <property type="match status" value="1"/>
</dbReference>
<keyword evidence="5" id="KW-0808">Transferase</keyword>
<evidence type="ECO:0000256" key="12">
    <source>
        <dbReference type="ARBA" id="ARBA00023204"/>
    </source>
</evidence>
<evidence type="ECO:0000313" key="19">
    <source>
        <dbReference type="EMBL" id="CDG71789.1"/>
    </source>
</evidence>
<dbReference type="EMBL" id="HAAD01005557">
    <property type="protein sequence ID" value="CDG71789.1"/>
    <property type="molecule type" value="mRNA"/>
</dbReference>
<dbReference type="PROSITE" id="PS00447">
    <property type="entry name" value="DNA_POLYMERASE_A"/>
    <property type="match status" value="1"/>
</dbReference>
<evidence type="ECO:0000256" key="2">
    <source>
        <dbReference type="ARBA" id="ARBA00004123"/>
    </source>
</evidence>
<dbReference type="SMART" id="SM00487">
    <property type="entry name" value="DEXDc"/>
    <property type="match status" value="1"/>
</dbReference>
<dbReference type="KEGG" id="hmg:100199679"/>
<evidence type="ECO:0000259" key="18">
    <source>
        <dbReference type="PROSITE" id="PS51194"/>
    </source>
</evidence>
<dbReference type="InterPro" id="IPR048960">
    <property type="entry name" value="POLQ-like_helical"/>
</dbReference>
<feature type="compositionally biased region" description="Low complexity" evidence="16">
    <location>
        <begin position="954"/>
        <end position="964"/>
    </location>
</feature>
<evidence type="ECO:0000256" key="14">
    <source>
        <dbReference type="ARBA" id="ARBA00049244"/>
    </source>
</evidence>
<dbReference type="InterPro" id="IPR001098">
    <property type="entry name" value="DNA-dir_DNA_pol_A_palm_dom"/>
</dbReference>
<dbReference type="GO" id="GO:0097681">
    <property type="term" value="P:double-strand break repair via alternative nonhomologous end joining"/>
    <property type="evidence" value="ECO:0007669"/>
    <property type="project" value="TreeGrafter"/>
</dbReference>
<dbReference type="InterPro" id="IPR012337">
    <property type="entry name" value="RNaseH-like_sf"/>
</dbReference>
<keyword evidence="9" id="KW-0378">Hydrolase</keyword>
<evidence type="ECO:0000256" key="1">
    <source>
        <dbReference type="ARBA" id="ARBA00001946"/>
    </source>
</evidence>
<comment type="subcellular location">
    <subcellularLocation>
        <location evidence="2">Nucleus</location>
    </subcellularLocation>
</comment>
<dbReference type="SUPFAM" id="SSF53098">
    <property type="entry name" value="Ribonuclease H-like"/>
    <property type="match status" value="1"/>
</dbReference>
<dbReference type="InterPro" id="IPR043502">
    <property type="entry name" value="DNA/RNA_pol_sf"/>
</dbReference>
<keyword evidence="13" id="KW-0539">Nucleus</keyword>
<dbReference type="GO" id="GO:0003887">
    <property type="term" value="F:DNA-directed DNA polymerase activity"/>
    <property type="evidence" value="ECO:0007669"/>
    <property type="project" value="UniProtKB-KW"/>
</dbReference>
<dbReference type="PROSITE" id="PS51194">
    <property type="entry name" value="HELICASE_CTER"/>
    <property type="match status" value="1"/>
</dbReference>
<dbReference type="PROSITE" id="PS51192">
    <property type="entry name" value="HELICASE_ATP_BIND_1"/>
    <property type="match status" value="1"/>
</dbReference>
<dbReference type="CDD" id="cd08638">
    <property type="entry name" value="DNA_pol_A_theta"/>
    <property type="match status" value="1"/>
</dbReference>
<evidence type="ECO:0000256" key="16">
    <source>
        <dbReference type="SAM" id="MobiDB-lite"/>
    </source>
</evidence>
<evidence type="ECO:0000256" key="3">
    <source>
        <dbReference type="ARBA" id="ARBA00007705"/>
    </source>
</evidence>
<dbReference type="InterPro" id="IPR011545">
    <property type="entry name" value="DEAD/DEAH_box_helicase_dom"/>
</dbReference>
<dbReference type="SMART" id="SM00490">
    <property type="entry name" value="HELICc"/>
    <property type="match status" value="1"/>
</dbReference>
<evidence type="ECO:0000256" key="5">
    <source>
        <dbReference type="ARBA" id="ARBA00022679"/>
    </source>
</evidence>
<evidence type="ECO:0000256" key="7">
    <source>
        <dbReference type="ARBA" id="ARBA00022741"/>
    </source>
</evidence>
<comment type="catalytic activity">
    <reaction evidence="14">
        <text>DNA(n) + a 2'-deoxyribonucleoside 5'-triphosphate = DNA(n+1) + diphosphate</text>
        <dbReference type="Rhea" id="RHEA:22508"/>
        <dbReference type="Rhea" id="RHEA-COMP:17339"/>
        <dbReference type="Rhea" id="RHEA-COMP:17340"/>
        <dbReference type="ChEBI" id="CHEBI:33019"/>
        <dbReference type="ChEBI" id="CHEBI:61560"/>
        <dbReference type="ChEBI" id="CHEBI:173112"/>
        <dbReference type="EC" id="2.7.7.7"/>
    </reaction>
</comment>
<keyword evidence="7" id="KW-0547">Nucleotide-binding</keyword>
<dbReference type="InterPro" id="IPR002298">
    <property type="entry name" value="DNA_polymerase_A"/>
</dbReference>
<evidence type="ECO:0000256" key="11">
    <source>
        <dbReference type="ARBA" id="ARBA00022932"/>
    </source>
</evidence>
<comment type="cofactor">
    <cofactor evidence="1">
        <name>Mg(2+)</name>
        <dbReference type="ChEBI" id="CHEBI:18420"/>
    </cofactor>
</comment>
<dbReference type="GO" id="GO:0005634">
    <property type="term" value="C:nucleus"/>
    <property type="evidence" value="ECO:0007669"/>
    <property type="project" value="UniProtKB-SubCell"/>
</dbReference>
<dbReference type="Pfam" id="PF20470">
    <property type="entry name" value="HTH_61"/>
    <property type="match status" value="1"/>
</dbReference>
<dbReference type="GO" id="GO:0003677">
    <property type="term" value="F:DNA binding"/>
    <property type="evidence" value="ECO:0007669"/>
    <property type="project" value="InterPro"/>
</dbReference>
<reference evidence="19" key="1">
    <citation type="journal article" date="2013" name="Genome Biol. Evol.">
        <title>Punctuated emergences of genetic and phenotypic innovations in eumetazoan, bilaterian, euteleostome, and hominidae ancestors.</title>
        <authorList>
            <person name="Wenger Y."/>
            <person name="Galliot B."/>
        </authorList>
    </citation>
    <scope>NUCLEOTIDE SEQUENCE</scope>
    <source>
        <tissue evidence="19">Whole animals</tissue>
    </source>
</reference>
<dbReference type="OMA" id="FHNMCQQ"/>
<dbReference type="GO" id="GO:0016787">
    <property type="term" value="F:hydrolase activity"/>
    <property type="evidence" value="ECO:0007669"/>
    <property type="project" value="UniProtKB-KW"/>
</dbReference>
<keyword evidence="6" id="KW-0548">Nucleotidyltransferase</keyword>
<dbReference type="Pfam" id="PF00271">
    <property type="entry name" value="Helicase_C"/>
    <property type="match status" value="1"/>
</dbReference>
<gene>
    <name evidence="19" type="primary">POLQ</name>
</gene>
<organism evidence="19">
    <name type="scientific">Hydra vulgaris</name>
    <name type="common">Hydra</name>
    <name type="synonym">Hydra attenuata</name>
    <dbReference type="NCBI Taxonomy" id="6087"/>
    <lineage>
        <taxon>Eukaryota</taxon>
        <taxon>Metazoa</taxon>
        <taxon>Cnidaria</taxon>
        <taxon>Hydrozoa</taxon>
        <taxon>Hydroidolina</taxon>
        <taxon>Anthoathecata</taxon>
        <taxon>Aplanulata</taxon>
        <taxon>Hydridae</taxon>
        <taxon>Hydra</taxon>
    </lineage>
</organism>
<dbReference type="FunFam" id="1.10.150.20:FF:000070">
    <property type="entry name" value="DNA polymerase I, putative"/>
    <property type="match status" value="1"/>
</dbReference>
<evidence type="ECO:0000256" key="13">
    <source>
        <dbReference type="ARBA" id="ARBA00023242"/>
    </source>
</evidence>
<dbReference type="Pfam" id="PF00476">
    <property type="entry name" value="DNA_pol_A"/>
    <property type="match status" value="1"/>
</dbReference>
<dbReference type="Gene3D" id="1.10.150.20">
    <property type="entry name" value="5' to 3' exonuclease, C-terminal subdomain"/>
    <property type="match status" value="1"/>
</dbReference>
<feature type="compositionally biased region" description="Basic residues" evidence="16">
    <location>
        <begin position="965"/>
        <end position="974"/>
    </location>
</feature>
<evidence type="ECO:0000256" key="15">
    <source>
        <dbReference type="ARBA" id="ARBA00074669"/>
    </source>
</evidence>
<evidence type="ECO:0000256" key="8">
    <source>
        <dbReference type="ARBA" id="ARBA00022763"/>
    </source>
</evidence>
<dbReference type="PANTHER" id="PTHR10133">
    <property type="entry name" value="DNA POLYMERASE I"/>
    <property type="match status" value="1"/>
</dbReference>
<dbReference type="Gene3D" id="3.30.70.370">
    <property type="match status" value="1"/>
</dbReference>
<dbReference type="GO" id="GO:0006261">
    <property type="term" value="P:DNA-templated DNA replication"/>
    <property type="evidence" value="ECO:0007669"/>
    <property type="project" value="InterPro"/>
</dbReference>
<keyword evidence="10" id="KW-0067">ATP-binding</keyword>
<dbReference type="SMART" id="SM00482">
    <property type="entry name" value="POLAc"/>
    <property type="match status" value="1"/>
</dbReference>
<dbReference type="InterPro" id="IPR001650">
    <property type="entry name" value="Helicase_C-like"/>
</dbReference>
<comment type="similarity">
    <text evidence="3">Belongs to the DNA polymerase type-A family.</text>
</comment>
<feature type="domain" description="Helicase ATP-binding" evidence="17">
    <location>
        <begin position="154"/>
        <end position="327"/>
    </location>
</feature>
<accession>T2MI52</accession>
<dbReference type="SUPFAM" id="SSF52540">
    <property type="entry name" value="P-loop containing nucleoside triphosphate hydrolases"/>
    <property type="match status" value="1"/>
</dbReference>
<evidence type="ECO:0000256" key="9">
    <source>
        <dbReference type="ARBA" id="ARBA00022801"/>
    </source>
</evidence>